<dbReference type="EMBL" id="FOXR01000005">
    <property type="protein sequence ID" value="SFP87442.1"/>
    <property type="molecule type" value="Genomic_DNA"/>
</dbReference>
<accession>A0A1I5TWH7</accession>
<feature type="coiled-coil region" evidence="1">
    <location>
        <begin position="103"/>
        <end position="137"/>
    </location>
</feature>
<keyword evidence="4" id="KW-1185">Reference proteome</keyword>
<evidence type="ECO:0000259" key="2">
    <source>
        <dbReference type="Pfam" id="PF01385"/>
    </source>
</evidence>
<sequence>MPKFKKKKDKQSYTKNNQILPNRNETIRVDFEEGFIYLPKISVTVVKTKSGRYYVSILVEVQDPRNEIKEPSNLVCRIDLGLQHFAAIANDAGVFKVEYPKYLIKAEKRLKRLQRQLSRKEKESRNREKAVKRLAREHEYVKNSKEDFLHKMQKRT</sequence>
<dbReference type="Pfam" id="PF01385">
    <property type="entry name" value="OrfB_IS605"/>
    <property type="match status" value="1"/>
</dbReference>
<reference evidence="3 4" key="1">
    <citation type="submission" date="2016-10" db="EMBL/GenBank/DDBJ databases">
        <authorList>
            <person name="de Groot N.N."/>
        </authorList>
    </citation>
    <scope>NUCLEOTIDE SEQUENCE [LARGE SCALE GENOMIC DNA]</scope>
    <source>
        <strain evidence="3 4">DSM 20678</strain>
    </source>
</reference>
<dbReference type="NCBIfam" id="NF040570">
    <property type="entry name" value="guided_TnpB"/>
    <property type="match status" value="1"/>
</dbReference>
<dbReference type="STRING" id="937334.SAMN05444406_10591"/>
<evidence type="ECO:0000313" key="4">
    <source>
        <dbReference type="Proteomes" id="UP000198577"/>
    </source>
</evidence>
<protein>
    <submittedName>
        <fullName evidence="3">Putative transposase</fullName>
    </submittedName>
</protein>
<evidence type="ECO:0000313" key="3">
    <source>
        <dbReference type="EMBL" id="SFP87442.1"/>
    </source>
</evidence>
<dbReference type="AlphaFoldDB" id="A0A1I5TWH7"/>
<dbReference type="Proteomes" id="UP000198577">
    <property type="component" value="Unassembled WGS sequence"/>
</dbReference>
<feature type="domain" description="Probable transposase IS891/IS1136/IS1341" evidence="2">
    <location>
        <begin position="56"/>
        <end position="154"/>
    </location>
</feature>
<proteinExistence type="predicted"/>
<evidence type="ECO:0000256" key="1">
    <source>
        <dbReference type="SAM" id="Coils"/>
    </source>
</evidence>
<organism evidence="3 4">
    <name type="scientific">Caldicoprobacter faecalis</name>
    <dbReference type="NCBI Taxonomy" id="937334"/>
    <lineage>
        <taxon>Bacteria</taxon>
        <taxon>Bacillati</taxon>
        <taxon>Bacillota</taxon>
        <taxon>Clostridia</taxon>
        <taxon>Caldicoprobacterales</taxon>
        <taxon>Caldicoprobacteraceae</taxon>
        <taxon>Caldicoprobacter</taxon>
    </lineage>
</organism>
<gene>
    <name evidence="3" type="ORF">SAMN05444406_10591</name>
</gene>
<dbReference type="InterPro" id="IPR001959">
    <property type="entry name" value="Transposase"/>
</dbReference>
<name>A0A1I5TWH7_9FIRM</name>
<keyword evidence="1" id="KW-0175">Coiled coil</keyword>